<comment type="subcellular location">
    <subcellularLocation>
        <location evidence="1">Cytoplasm</location>
    </subcellularLocation>
</comment>
<proteinExistence type="predicted"/>
<feature type="compositionally biased region" description="Polar residues" evidence="3">
    <location>
        <begin position="170"/>
        <end position="205"/>
    </location>
</feature>
<feature type="compositionally biased region" description="Low complexity" evidence="3">
    <location>
        <begin position="291"/>
        <end position="302"/>
    </location>
</feature>
<feature type="compositionally biased region" description="Basic and acidic residues" evidence="3">
    <location>
        <begin position="576"/>
        <end position="592"/>
    </location>
</feature>
<evidence type="ECO:0000256" key="1">
    <source>
        <dbReference type="ARBA" id="ARBA00004496"/>
    </source>
</evidence>
<evidence type="ECO:0000313" key="5">
    <source>
        <dbReference type="EMBL" id="RPA98721.1"/>
    </source>
</evidence>
<protein>
    <recommendedName>
        <fullName evidence="4">Centrosomin N-terminal motif 1 domain-containing protein</fullName>
    </recommendedName>
</protein>
<sequence>MSLDGSGSSHGPLTEDQQTTSANKIASHSPHLSSTNGIEITPMTSPGPDSSRQEADVGDMSLPAEQRRHLLELESSFKIDSDLRTTPEEESSMMSGRIGDMRPPPLPPVGMSRRGLQRTPSSISNHSKIRSGAATPTTIAGSKEDLRGKKILADTEETTSPFADSAAFSPLQTPVPTSETDSEPNLSSSPTLAAQARSSNRSSISLAAAFLPNSSHEPSPEEIGLAIDRRPSTVSTKGEGYYGSLGSEEATSAVRPTGSVRGRGLSSNSSSNLVGGSTSGTHRRRPKFLRSRQSSQRSSVSSIGDTGMEAGDDGASTITAIEGGGVLSRSTSLGSIASGITGIAGAGSIRGTEGLFGNMSTAAERALARLDEEEKNSRRGSVADGNEASGPKDDAVPEPTTPKSQKPPLPPTDTVITAQVKSVHVPATVAREYRAGHLAPMQTPGSPSKRGGPGATPAPGQGKNMTLKEQSTIIDRLQKENFDLKIKVFYLNEKLEKRSDEGVKEMMKENVDMKVKLAEGMRERKSLKRRIKELEKKIQEMGGEKEGKEDGEDNITELWELKERVERYEVEIEELSRREKEREDRMREEISRKGAAGGERAEEIVSYTRSLF</sequence>
<reference evidence="5 6" key="1">
    <citation type="journal article" date="2018" name="Nat. Ecol. Evol.">
        <title>Pezizomycetes genomes reveal the molecular basis of ectomycorrhizal truffle lifestyle.</title>
        <authorList>
            <person name="Murat C."/>
            <person name="Payen T."/>
            <person name="Noel B."/>
            <person name="Kuo A."/>
            <person name="Morin E."/>
            <person name="Chen J."/>
            <person name="Kohler A."/>
            <person name="Krizsan K."/>
            <person name="Balestrini R."/>
            <person name="Da Silva C."/>
            <person name="Montanini B."/>
            <person name="Hainaut M."/>
            <person name="Levati E."/>
            <person name="Barry K.W."/>
            <person name="Belfiori B."/>
            <person name="Cichocki N."/>
            <person name="Clum A."/>
            <person name="Dockter R.B."/>
            <person name="Fauchery L."/>
            <person name="Guy J."/>
            <person name="Iotti M."/>
            <person name="Le Tacon F."/>
            <person name="Lindquist E.A."/>
            <person name="Lipzen A."/>
            <person name="Malagnac F."/>
            <person name="Mello A."/>
            <person name="Molinier V."/>
            <person name="Miyauchi S."/>
            <person name="Poulain J."/>
            <person name="Riccioni C."/>
            <person name="Rubini A."/>
            <person name="Sitrit Y."/>
            <person name="Splivallo R."/>
            <person name="Traeger S."/>
            <person name="Wang M."/>
            <person name="Zifcakova L."/>
            <person name="Wipf D."/>
            <person name="Zambonelli A."/>
            <person name="Paolocci F."/>
            <person name="Nowrousian M."/>
            <person name="Ottonello S."/>
            <person name="Baldrian P."/>
            <person name="Spatafora J.W."/>
            <person name="Henrissat B."/>
            <person name="Nagy L.G."/>
            <person name="Aury J.M."/>
            <person name="Wincker P."/>
            <person name="Grigoriev I.V."/>
            <person name="Bonfante P."/>
            <person name="Martin F.M."/>
        </authorList>
    </citation>
    <scope>NUCLEOTIDE SEQUENCE [LARGE SCALE GENOMIC DNA]</scope>
    <source>
        <strain evidence="5 6">120613-1</strain>
    </source>
</reference>
<evidence type="ECO:0000256" key="2">
    <source>
        <dbReference type="ARBA" id="ARBA00022490"/>
    </source>
</evidence>
<feature type="compositionally biased region" description="Basic residues" evidence="3">
    <location>
        <begin position="281"/>
        <end position="290"/>
    </location>
</feature>
<keyword evidence="6" id="KW-1185">Reference proteome</keyword>
<dbReference type="Proteomes" id="UP000276215">
    <property type="component" value="Unassembled WGS sequence"/>
</dbReference>
<feature type="compositionally biased region" description="Low complexity" evidence="3">
    <location>
        <begin position="258"/>
        <end position="280"/>
    </location>
</feature>
<dbReference type="EMBL" id="ML120393">
    <property type="protein sequence ID" value="RPA98721.1"/>
    <property type="molecule type" value="Genomic_DNA"/>
</dbReference>
<evidence type="ECO:0000313" key="6">
    <source>
        <dbReference type="Proteomes" id="UP000276215"/>
    </source>
</evidence>
<feature type="domain" description="Centrosomin N-terminal motif 1" evidence="4">
    <location>
        <begin position="466"/>
        <end position="538"/>
    </location>
</feature>
<dbReference type="OrthoDB" id="10255000at2759"/>
<feature type="region of interest" description="Disordered" evidence="3">
    <location>
        <begin position="576"/>
        <end position="601"/>
    </location>
</feature>
<feature type="compositionally biased region" description="Basic and acidic residues" evidence="3">
    <location>
        <begin position="142"/>
        <end position="153"/>
    </location>
</feature>
<name>A0A3N4JPI5_9PEZI</name>
<feature type="compositionally biased region" description="Basic and acidic residues" evidence="3">
    <location>
        <begin position="65"/>
        <end position="87"/>
    </location>
</feature>
<dbReference type="GO" id="GO:0005737">
    <property type="term" value="C:cytoplasm"/>
    <property type="evidence" value="ECO:0007669"/>
    <property type="project" value="UniProtKB-SubCell"/>
</dbReference>
<feature type="compositionally biased region" description="Low complexity" evidence="3">
    <location>
        <begin position="238"/>
        <end position="249"/>
    </location>
</feature>
<dbReference type="Pfam" id="PF07989">
    <property type="entry name" value="Cnn_1N"/>
    <property type="match status" value="1"/>
</dbReference>
<gene>
    <name evidence="5" type="ORF">L873DRAFT_1006996</name>
</gene>
<evidence type="ECO:0000259" key="4">
    <source>
        <dbReference type="Pfam" id="PF07989"/>
    </source>
</evidence>
<organism evidence="5 6">
    <name type="scientific">Choiromyces venosus 120613-1</name>
    <dbReference type="NCBI Taxonomy" id="1336337"/>
    <lineage>
        <taxon>Eukaryota</taxon>
        <taxon>Fungi</taxon>
        <taxon>Dikarya</taxon>
        <taxon>Ascomycota</taxon>
        <taxon>Pezizomycotina</taxon>
        <taxon>Pezizomycetes</taxon>
        <taxon>Pezizales</taxon>
        <taxon>Tuberaceae</taxon>
        <taxon>Choiromyces</taxon>
    </lineage>
</organism>
<feature type="compositionally biased region" description="Polar residues" evidence="3">
    <location>
        <begin position="1"/>
        <end position="50"/>
    </location>
</feature>
<dbReference type="GO" id="GO:0005815">
    <property type="term" value="C:microtubule organizing center"/>
    <property type="evidence" value="ECO:0007669"/>
    <property type="project" value="InterPro"/>
</dbReference>
<feature type="region of interest" description="Disordered" evidence="3">
    <location>
        <begin position="1"/>
        <end position="316"/>
    </location>
</feature>
<evidence type="ECO:0000256" key="3">
    <source>
        <dbReference type="SAM" id="MobiDB-lite"/>
    </source>
</evidence>
<accession>A0A3N4JPI5</accession>
<dbReference type="InterPro" id="IPR012943">
    <property type="entry name" value="Cnn_1N"/>
</dbReference>
<keyword evidence="2" id="KW-0963">Cytoplasm</keyword>
<dbReference type="AlphaFoldDB" id="A0A3N4JPI5"/>
<feature type="region of interest" description="Disordered" evidence="3">
    <location>
        <begin position="370"/>
        <end position="466"/>
    </location>
</feature>
<dbReference type="STRING" id="1336337.A0A3N4JPI5"/>